<accession>A0A3P3FEE9</accession>
<evidence type="ECO:0000313" key="2">
    <source>
        <dbReference type="Proteomes" id="UP000273786"/>
    </source>
</evidence>
<name>A0A3P3FEE9_9HYPH</name>
<keyword evidence="2" id="KW-1185">Reference proteome</keyword>
<comment type="caution">
    <text evidence="1">The sequence shown here is derived from an EMBL/GenBank/DDBJ whole genome shotgun (WGS) entry which is preliminary data.</text>
</comment>
<reference evidence="1 2" key="1">
    <citation type="submission" date="2018-11" db="EMBL/GenBank/DDBJ databases">
        <title>the genome of Mesorhizobium tamadayense DSM 28320.</title>
        <authorList>
            <person name="Gao J."/>
        </authorList>
    </citation>
    <scope>NUCLEOTIDE SEQUENCE [LARGE SCALE GENOMIC DNA]</scope>
    <source>
        <strain evidence="1 2">DSM 28320</strain>
    </source>
</reference>
<protein>
    <submittedName>
        <fullName evidence="1">Uncharacterized protein</fullName>
    </submittedName>
</protein>
<dbReference type="EMBL" id="RQXT01000029">
    <property type="protein sequence ID" value="RRH96921.1"/>
    <property type="molecule type" value="Genomic_DNA"/>
</dbReference>
<sequence>MPRARLGAARRRLVPCLNAGQIEGGETIQYFSEWIEWKDRKKSKYALIVHVSPRIIELGGDMTKFSNITECECVVKIPPQFEKYADAAMLRLQALYPNCRLEWKGGTISIGSSAGIEDQLRKDVLYAVYREKIYAQTLSTREALVAAVTRR</sequence>
<evidence type="ECO:0000313" key="1">
    <source>
        <dbReference type="EMBL" id="RRH96921.1"/>
    </source>
</evidence>
<organism evidence="1 2">
    <name type="scientific">Mesorhizobium tamadayense</name>
    <dbReference type="NCBI Taxonomy" id="425306"/>
    <lineage>
        <taxon>Bacteria</taxon>
        <taxon>Pseudomonadati</taxon>
        <taxon>Pseudomonadota</taxon>
        <taxon>Alphaproteobacteria</taxon>
        <taxon>Hyphomicrobiales</taxon>
        <taxon>Phyllobacteriaceae</taxon>
        <taxon>Mesorhizobium</taxon>
    </lineage>
</organism>
<proteinExistence type="predicted"/>
<dbReference type="RefSeq" id="WP_167484104.1">
    <property type="nucleotide sequence ID" value="NZ_RQXT01000029.1"/>
</dbReference>
<dbReference type="Proteomes" id="UP000273786">
    <property type="component" value="Unassembled WGS sequence"/>
</dbReference>
<gene>
    <name evidence="1" type="ORF">EH240_21795</name>
</gene>
<dbReference type="AlphaFoldDB" id="A0A3P3FEE9"/>